<reference evidence="3" key="1">
    <citation type="journal article" date="2010" name="Genome Res.">
        <title>Population genomic sequencing of Coccidioides fungi reveals recent hybridization and transposon control.</title>
        <authorList>
            <person name="Neafsey D.E."/>
            <person name="Barker B.M."/>
            <person name="Sharpton T.J."/>
            <person name="Stajich J.E."/>
            <person name="Park D.J."/>
            <person name="Whiston E."/>
            <person name="Hung C.-Y."/>
            <person name="McMahan C."/>
            <person name="White J."/>
            <person name="Sykes S."/>
            <person name="Heiman D."/>
            <person name="Young S."/>
            <person name="Zeng Q."/>
            <person name="Abouelleil A."/>
            <person name="Aftuck L."/>
            <person name="Bessette D."/>
            <person name="Brown A."/>
            <person name="FitzGerald M."/>
            <person name="Lui A."/>
            <person name="Macdonald J.P."/>
            <person name="Priest M."/>
            <person name="Orbach M.J."/>
            <person name="Galgiani J.N."/>
            <person name="Kirkland T.N."/>
            <person name="Cole G.T."/>
            <person name="Birren B.W."/>
            <person name="Henn M.R."/>
            <person name="Taylor J.W."/>
            <person name="Rounsley S.D."/>
        </authorList>
    </citation>
    <scope>NUCLEOTIDE SEQUENCE [LARGE SCALE GENOMIC DNA]</scope>
    <source>
        <strain evidence="3">RMSCC 2394</strain>
    </source>
</reference>
<sequence length="124" mass="14959">MNVVGLVKERQRSAHADEKEKKKRRRREKEKRERKRKTKSGREARKGKRRRRALQDWKREGAGGRLASWYHMRKLPDLFCFLYEAKQRVHTAYWPMAVQTVPSYALFLSRCGMDKNRPRSAFRP</sequence>
<gene>
    <name evidence="2" type="ORF">CIRG_07291</name>
</gene>
<name>A0A0J6YJ05_COCIT</name>
<evidence type="ECO:0000313" key="2">
    <source>
        <dbReference type="EMBL" id="KMP07610.1"/>
    </source>
</evidence>
<feature type="compositionally biased region" description="Basic and acidic residues" evidence="1">
    <location>
        <begin position="7"/>
        <end position="20"/>
    </location>
</feature>
<protein>
    <submittedName>
        <fullName evidence="2">Uncharacterized protein</fullName>
    </submittedName>
</protein>
<dbReference type="AlphaFoldDB" id="A0A0J6YJ05"/>
<dbReference type="Proteomes" id="UP000054565">
    <property type="component" value="Unassembled WGS sequence"/>
</dbReference>
<organism evidence="2 3">
    <name type="scientific">Coccidioides immitis RMSCC 2394</name>
    <dbReference type="NCBI Taxonomy" id="404692"/>
    <lineage>
        <taxon>Eukaryota</taxon>
        <taxon>Fungi</taxon>
        <taxon>Dikarya</taxon>
        <taxon>Ascomycota</taxon>
        <taxon>Pezizomycotina</taxon>
        <taxon>Eurotiomycetes</taxon>
        <taxon>Eurotiomycetidae</taxon>
        <taxon>Onygenales</taxon>
        <taxon>Onygenaceae</taxon>
        <taxon>Coccidioides</taxon>
    </lineage>
</organism>
<proteinExistence type="predicted"/>
<evidence type="ECO:0000313" key="3">
    <source>
        <dbReference type="Proteomes" id="UP000054565"/>
    </source>
</evidence>
<dbReference type="EMBL" id="DS028097">
    <property type="protein sequence ID" value="KMP07610.1"/>
    <property type="molecule type" value="Genomic_DNA"/>
</dbReference>
<accession>A0A0J6YJ05</accession>
<feature type="region of interest" description="Disordered" evidence="1">
    <location>
        <begin position="1"/>
        <end position="57"/>
    </location>
</feature>
<feature type="compositionally biased region" description="Basic residues" evidence="1">
    <location>
        <begin position="21"/>
        <end position="52"/>
    </location>
</feature>
<evidence type="ECO:0000256" key="1">
    <source>
        <dbReference type="SAM" id="MobiDB-lite"/>
    </source>
</evidence>